<evidence type="ECO:0000256" key="1">
    <source>
        <dbReference type="ARBA" id="ARBA00022741"/>
    </source>
</evidence>
<keyword evidence="5" id="KW-0804">Transcription</keyword>
<dbReference type="PANTHER" id="PTHR32071:SF57">
    <property type="entry name" value="C4-DICARBOXYLATE TRANSPORT TRANSCRIPTIONAL REGULATORY PROTEIN DCTD"/>
    <property type="match status" value="1"/>
</dbReference>
<dbReference type="SUPFAM" id="SSF46689">
    <property type="entry name" value="Homeodomain-like"/>
    <property type="match status" value="1"/>
</dbReference>
<dbReference type="PROSITE" id="PS50045">
    <property type="entry name" value="SIGMA54_INTERACT_4"/>
    <property type="match status" value="1"/>
</dbReference>
<dbReference type="SMART" id="SM00382">
    <property type="entry name" value="AAA"/>
    <property type="match status" value="1"/>
</dbReference>
<dbReference type="Gene3D" id="3.30.450.20">
    <property type="entry name" value="PAS domain"/>
    <property type="match status" value="1"/>
</dbReference>
<evidence type="ECO:0000256" key="4">
    <source>
        <dbReference type="ARBA" id="ARBA00023125"/>
    </source>
</evidence>
<feature type="domain" description="PAS" evidence="9">
    <location>
        <begin position="130"/>
        <end position="178"/>
    </location>
</feature>
<evidence type="ECO:0000259" key="10">
    <source>
        <dbReference type="PROSITE" id="PS51371"/>
    </source>
</evidence>
<dbReference type="InterPro" id="IPR009057">
    <property type="entry name" value="Homeodomain-like_sf"/>
</dbReference>
<feature type="compositionally biased region" description="Polar residues" evidence="7">
    <location>
        <begin position="520"/>
        <end position="533"/>
    </location>
</feature>
<feature type="domain" description="Sigma-54 factor interaction" evidence="8">
    <location>
        <begin position="272"/>
        <end position="502"/>
    </location>
</feature>
<name>A0A024Q926_9BACI</name>
<dbReference type="FunFam" id="3.40.50.300:FF:000006">
    <property type="entry name" value="DNA-binding transcriptional regulator NtrC"/>
    <property type="match status" value="1"/>
</dbReference>
<evidence type="ECO:0000256" key="2">
    <source>
        <dbReference type="ARBA" id="ARBA00022840"/>
    </source>
</evidence>
<dbReference type="PROSITE" id="PS51371">
    <property type="entry name" value="CBS"/>
    <property type="match status" value="1"/>
</dbReference>
<dbReference type="GO" id="GO:0043565">
    <property type="term" value="F:sequence-specific DNA binding"/>
    <property type="evidence" value="ECO:0007669"/>
    <property type="project" value="InterPro"/>
</dbReference>
<dbReference type="SMART" id="SM00091">
    <property type="entry name" value="PAS"/>
    <property type="match status" value="1"/>
</dbReference>
<dbReference type="InterPro" id="IPR000644">
    <property type="entry name" value="CBS_dom"/>
</dbReference>
<dbReference type="STRING" id="1462526.BN990_01008"/>
<keyword evidence="2" id="KW-0067">ATP-binding</keyword>
<dbReference type="InterPro" id="IPR058031">
    <property type="entry name" value="AAA_lid_NorR"/>
</dbReference>
<dbReference type="InterPro" id="IPR025662">
    <property type="entry name" value="Sigma_54_int_dom_ATP-bd_1"/>
</dbReference>
<dbReference type="GO" id="GO:0005524">
    <property type="term" value="F:ATP binding"/>
    <property type="evidence" value="ECO:0007669"/>
    <property type="project" value="UniProtKB-KW"/>
</dbReference>
<keyword evidence="6" id="KW-0129">CBS domain</keyword>
<evidence type="ECO:0000256" key="5">
    <source>
        <dbReference type="ARBA" id="ARBA00023163"/>
    </source>
</evidence>
<dbReference type="Gene3D" id="1.10.8.60">
    <property type="match status" value="1"/>
</dbReference>
<dbReference type="InterPro" id="IPR025944">
    <property type="entry name" value="Sigma_54_int_dom_CS"/>
</dbReference>
<evidence type="ECO:0000313" key="11">
    <source>
        <dbReference type="EMBL" id="CDQ38735.1"/>
    </source>
</evidence>
<dbReference type="InterPro" id="IPR046342">
    <property type="entry name" value="CBS_dom_sf"/>
</dbReference>
<dbReference type="InterPro" id="IPR000014">
    <property type="entry name" value="PAS"/>
</dbReference>
<dbReference type="SUPFAM" id="SSF52540">
    <property type="entry name" value="P-loop containing nucleoside triphosphate hydrolases"/>
    <property type="match status" value="1"/>
</dbReference>
<dbReference type="PRINTS" id="PR01590">
    <property type="entry name" value="HTHFIS"/>
</dbReference>
<dbReference type="Pfam" id="PF02954">
    <property type="entry name" value="HTH_8"/>
    <property type="match status" value="1"/>
</dbReference>
<dbReference type="Proteomes" id="UP000028875">
    <property type="component" value="Unassembled WGS sequence"/>
</dbReference>
<keyword evidence="12" id="KW-1185">Reference proteome</keyword>
<dbReference type="InterPro" id="IPR003593">
    <property type="entry name" value="AAA+_ATPase"/>
</dbReference>
<evidence type="ECO:0000259" key="9">
    <source>
        <dbReference type="PROSITE" id="PS50112"/>
    </source>
</evidence>
<dbReference type="eggNOG" id="COG3829">
    <property type="taxonomic scope" value="Bacteria"/>
</dbReference>
<feature type="domain" description="CBS" evidence="10">
    <location>
        <begin position="12"/>
        <end position="70"/>
    </location>
</feature>
<dbReference type="GO" id="GO:0006355">
    <property type="term" value="P:regulation of DNA-templated transcription"/>
    <property type="evidence" value="ECO:0007669"/>
    <property type="project" value="InterPro"/>
</dbReference>
<dbReference type="Gene3D" id="1.10.10.60">
    <property type="entry name" value="Homeodomain-like"/>
    <property type="match status" value="1"/>
</dbReference>
<dbReference type="InterPro" id="IPR035965">
    <property type="entry name" value="PAS-like_dom_sf"/>
</dbReference>
<dbReference type="NCBIfam" id="TIGR00229">
    <property type="entry name" value="sensory_box"/>
    <property type="match status" value="1"/>
</dbReference>
<dbReference type="SUPFAM" id="SSF55785">
    <property type="entry name" value="PYP-like sensor domain (PAS domain)"/>
    <property type="match status" value="1"/>
</dbReference>
<dbReference type="PROSITE" id="PS00676">
    <property type="entry name" value="SIGMA54_INTERACT_2"/>
    <property type="match status" value="1"/>
</dbReference>
<dbReference type="Gene3D" id="3.10.580.10">
    <property type="entry name" value="CBS-domain"/>
    <property type="match status" value="1"/>
</dbReference>
<feature type="region of interest" description="Disordered" evidence="7">
    <location>
        <begin position="520"/>
        <end position="540"/>
    </location>
</feature>
<dbReference type="PROSITE" id="PS50112">
    <property type="entry name" value="PAS"/>
    <property type="match status" value="1"/>
</dbReference>
<evidence type="ECO:0000313" key="12">
    <source>
        <dbReference type="Proteomes" id="UP000028875"/>
    </source>
</evidence>
<evidence type="ECO:0000256" key="3">
    <source>
        <dbReference type="ARBA" id="ARBA00023015"/>
    </source>
</evidence>
<gene>
    <name evidence="11" type="ORF">BN990_01008</name>
</gene>
<proteinExistence type="predicted"/>
<dbReference type="InterPro" id="IPR025943">
    <property type="entry name" value="Sigma_54_int_dom_ATP-bd_2"/>
</dbReference>
<protein>
    <submittedName>
        <fullName evidence="11">(S)-limonene 6-monooxygenase</fullName>
    </submittedName>
</protein>
<accession>A0A024Q926</accession>
<dbReference type="PANTHER" id="PTHR32071">
    <property type="entry name" value="TRANSCRIPTIONAL REGULATORY PROTEIN"/>
    <property type="match status" value="1"/>
</dbReference>
<dbReference type="Pfam" id="PF00158">
    <property type="entry name" value="Sigma54_activat"/>
    <property type="match status" value="1"/>
</dbReference>
<dbReference type="InterPro" id="IPR002197">
    <property type="entry name" value="HTH_Fis"/>
</dbReference>
<dbReference type="EMBL" id="CCDP010000001">
    <property type="protein sequence ID" value="CDQ38735.1"/>
    <property type="molecule type" value="Genomic_DNA"/>
</dbReference>
<dbReference type="InterPro" id="IPR002078">
    <property type="entry name" value="Sigma_54_int"/>
</dbReference>
<evidence type="ECO:0000259" key="8">
    <source>
        <dbReference type="PROSITE" id="PS50045"/>
    </source>
</evidence>
<dbReference type="PROSITE" id="PS00688">
    <property type="entry name" value="SIGMA54_INTERACT_3"/>
    <property type="match status" value="1"/>
</dbReference>
<keyword evidence="11" id="KW-0503">Monooxygenase</keyword>
<dbReference type="SUPFAM" id="SSF54631">
    <property type="entry name" value="CBS-domain pair"/>
    <property type="match status" value="1"/>
</dbReference>
<keyword evidence="11" id="KW-0560">Oxidoreductase</keyword>
<dbReference type="CDD" id="cd00009">
    <property type="entry name" value="AAA"/>
    <property type="match status" value="1"/>
</dbReference>
<dbReference type="InterPro" id="IPR027417">
    <property type="entry name" value="P-loop_NTPase"/>
</dbReference>
<evidence type="ECO:0000256" key="6">
    <source>
        <dbReference type="PROSITE-ProRule" id="PRU00703"/>
    </source>
</evidence>
<dbReference type="GO" id="GO:0004497">
    <property type="term" value="F:monooxygenase activity"/>
    <property type="evidence" value="ECO:0007669"/>
    <property type="project" value="UniProtKB-KW"/>
</dbReference>
<keyword evidence="3" id="KW-0805">Transcription regulation</keyword>
<sequence>MEEVIHTVEKWMNSNLITIQKSMTIKDAMKIATEQNQTELPIIDNGSIMGVFRVHEVVNYLQEHSVMDDVTRIMSLNYRVLNDRILMRQVTDVPVYIINEDEKLIGSISDKELTYFQRFLIEELDKREESLRWYQFVFDTAYEGLTVVDENGIIRLFNQAYSRYTGVPKGKAVGMHAVNVIDNTRLPVVLKTGVPERSQPHNLQGQNVIVHRIPIWENNKIIGAAGILVYEGVSEIYQVIQRMEQLDVQKNQSPIAYKTVNEPEACVKFEDILGESPVISEPKKMARKAAKSQAAVLITGESGVGKEQFAKAIHYGCSTRHGNFISVNCAAIPDGLMESELFGYAKGAFTGADKDGKIGKFELAHNGTIFLDEIGDMPLAMQAKILRVLQEKKVERVGGHQSTPVNFRLITATNKDLPQLVRTGEFREDLFYRLYVIPLSIPPLRDRKEDIPIIVSHKLQALAKTYDVKEKTIDQKLLQMMHTYHWPGNIRELMNVLERLFVLTDGDHITFDELPELEQTNTASQEMESYSPSHHNHLGRRKELLEEASKEEQELIERTLRKVQGNKSQAAKLLGMSRSTLYNKLSRYKKI</sequence>
<reference evidence="11 12" key="1">
    <citation type="submission" date="2014-03" db="EMBL/GenBank/DDBJ databases">
        <authorList>
            <person name="Urmite Genomes U."/>
        </authorList>
    </citation>
    <scope>NUCLEOTIDE SEQUENCE [LARGE SCALE GENOMIC DNA]</scope>
    <source>
        <strain evidence="11 12">Vm-5</strain>
    </source>
</reference>
<dbReference type="AlphaFoldDB" id="A0A024Q926"/>
<dbReference type="Pfam" id="PF25601">
    <property type="entry name" value="AAA_lid_14"/>
    <property type="match status" value="1"/>
</dbReference>
<keyword evidence="4" id="KW-0238">DNA-binding</keyword>
<dbReference type="PROSITE" id="PS00675">
    <property type="entry name" value="SIGMA54_INTERACT_1"/>
    <property type="match status" value="1"/>
</dbReference>
<evidence type="ECO:0000256" key="7">
    <source>
        <dbReference type="SAM" id="MobiDB-lite"/>
    </source>
</evidence>
<organism evidence="11 12">
    <name type="scientific">Virgibacillus massiliensis</name>
    <dbReference type="NCBI Taxonomy" id="1462526"/>
    <lineage>
        <taxon>Bacteria</taxon>
        <taxon>Bacillati</taxon>
        <taxon>Bacillota</taxon>
        <taxon>Bacilli</taxon>
        <taxon>Bacillales</taxon>
        <taxon>Bacillaceae</taxon>
        <taxon>Virgibacillus</taxon>
    </lineage>
</organism>
<dbReference type="Gene3D" id="3.40.50.300">
    <property type="entry name" value="P-loop containing nucleotide triphosphate hydrolases"/>
    <property type="match status" value="1"/>
</dbReference>
<reference evidence="12" key="2">
    <citation type="submission" date="2014-05" db="EMBL/GenBank/DDBJ databases">
        <title>Draft genome sequence of Virgibacillus massiliensis Vm-5.</title>
        <authorList>
            <person name="Khelaifia S."/>
            <person name="Croce O."/>
            <person name="Lagier J.C."/>
            <person name="Raoult D."/>
        </authorList>
    </citation>
    <scope>NUCLEOTIDE SEQUENCE [LARGE SCALE GENOMIC DNA]</scope>
    <source>
        <strain evidence="12">Vm-5</strain>
    </source>
</reference>
<keyword evidence="1" id="KW-0547">Nucleotide-binding</keyword>
<dbReference type="Pfam" id="PF00571">
    <property type="entry name" value="CBS"/>
    <property type="match status" value="1"/>
</dbReference>
<comment type="caution">
    <text evidence="11">The sequence shown here is derived from an EMBL/GenBank/DDBJ whole genome shotgun (WGS) entry which is preliminary data.</text>
</comment>